<dbReference type="SUPFAM" id="SSF53927">
    <property type="entry name" value="Cytidine deaminase-like"/>
    <property type="match status" value="1"/>
</dbReference>
<feature type="coiled-coil region" evidence="8">
    <location>
        <begin position="136"/>
        <end position="167"/>
    </location>
</feature>
<dbReference type="PANTHER" id="PTHR11086:SF18">
    <property type="entry name" value="DEOXYCYTIDYLATE DEAMINASE"/>
    <property type="match status" value="1"/>
</dbReference>
<feature type="binding site" evidence="7">
    <location>
        <position position="106"/>
    </location>
    <ligand>
        <name>Zn(2+)</name>
        <dbReference type="ChEBI" id="CHEBI:29105"/>
        <note>catalytic</note>
    </ligand>
</feature>
<dbReference type="Proteomes" id="UP000049127">
    <property type="component" value="Unassembled WGS sequence"/>
</dbReference>
<evidence type="ECO:0000256" key="3">
    <source>
        <dbReference type="ARBA" id="ARBA00022723"/>
    </source>
</evidence>
<evidence type="ECO:0000256" key="1">
    <source>
        <dbReference type="ARBA" id="ARBA00001947"/>
    </source>
</evidence>
<dbReference type="GO" id="GO:0004132">
    <property type="term" value="F:dCMP deaminase activity"/>
    <property type="evidence" value="ECO:0007669"/>
    <property type="project" value="UniProtKB-EC"/>
</dbReference>
<feature type="domain" description="CMP/dCMP-type deaminase" evidence="9">
    <location>
        <begin position="4"/>
        <end position="142"/>
    </location>
</feature>
<keyword evidence="8" id="KW-0175">Coiled coil</keyword>
<evidence type="ECO:0000256" key="5">
    <source>
        <dbReference type="ARBA" id="ARBA00022833"/>
    </source>
</evidence>
<dbReference type="Proteomes" id="UP000032811">
    <property type="component" value="Chromosome 1"/>
</dbReference>
<dbReference type="PROSITE" id="PS51747">
    <property type="entry name" value="CYT_DCMP_DEAMINASES_2"/>
    <property type="match status" value="1"/>
</dbReference>
<evidence type="ECO:0000313" key="13">
    <source>
        <dbReference type="Proteomes" id="UP000049127"/>
    </source>
</evidence>
<dbReference type="PANTHER" id="PTHR11086">
    <property type="entry name" value="DEOXYCYTIDYLATE DEAMINASE-RELATED"/>
    <property type="match status" value="1"/>
</dbReference>
<dbReference type="GO" id="GO:0005737">
    <property type="term" value="C:cytoplasm"/>
    <property type="evidence" value="ECO:0007669"/>
    <property type="project" value="TreeGrafter"/>
</dbReference>
<dbReference type="InterPro" id="IPR016192">
    <property type="entry name" value="APOBEC/CMP_deaminase_Zn-bd"/>
</dbReference>
<dbReference type="RefSeq" id="WP_077065682.1">
    <property type="nucleotide sequence ID" value="NZ_CDLJ01000002.1"/>
</dbReference>
<dbReference type="GO" id="GO:0008270">
    <property type="term" value="F:zinc ion binding"/>
    <property type="evidence" value="ECO:0007669"/>
    <property type="project" value="InterPro"/>
</dbReference>
<evidence type="ECO:0000259" key="9">
    <source>
        <dbReference type="PROSITE" id="PS51747"/>
    </source>
</evidence>
<evidence type="ECO:0000313" key="12">
    <source>
        <dbReference type="Proteomes" id="UP000032811"/>
    </source>
</evidence>
<sequence>MRILFTQWAMNIAEETKVRSTCVSRQVGAVICKDKQIISTGYNGAPSGAIHCSDIGYCERRKRNIPSGQGLELCRAGHAEANAIIQCAKNGTSCNGAVLYVTTQPCVFCCISIIQAGIKKVVFKGEYPTGLGLQLLEESGVEYIKYEDELENERKATELKKLNESKRIEEFLATPKKY</sequence>
<dbReference type="Gene3D" id="3.40.140.10">
    <property type="entry name" value="Cytidine Deaminase, domain 2"/>
    <property type="match status" value="1"/>
</dbReference>
<dbReference type="EMBL" id="CEKZ01000003">
    <property type="protein sequence ID" value="CEQ03841.1"/>
    <property type="molecule type" value="Genomic_DNA"/>
</dbReference>
<evidence type="ECO:0000256" key="4">
    <source>
        <dbReference type="ARBA" id="ARBA00022801"/>
    </source>
</evidence>
<feature type="active site" description="Proton donor" evidence="6">
    <location>
        <position position="80"/>
    </location>
</feature>
<organism evidence="11 13">
    <name type="scientific">Paraclostridium sordellii</name>
    <name type="common">Clostridium sordellii</name>
    <dbReference type="NCBI Taxonomy" id="1505"/>
    <lineage>
        <taxon>Bacteria</taxon>
        <taxon>Bacillati</taxon>
        <taxon>Bacillota</taxon>
        <taxon>Clostridia</taxon>
        <taxon>Peptostreptococcales</taxon>
        <taxon>Peptostreptococcaceae</taxon>
        <taxon>Paraclostridium</taxon>
    </lineage>
</organism>
<dbReference type="PIRSF" id="PIRSF006019">
    <property type="entry name" value="dCMP_deaminase"/>
    <property type="match status" value="1"/>
</dbReference>
<evidence type="ECO:0000256" key="6">
    <source>
        <dbReference type="PIRSR" id="PIRSR006019-1"/>
    </source>
</evidence>
<dbReference type="InterPro" id="IPR015517">
    <property type="entry name" value="dCMP_deaminase-rel"/>
</dbReference>
<keyword evidence="5 7" id="KW-0862">Zinc</keyword>
<dbReference type="OrthoDB" id="9788517at2"/>
<evidence type="ECO:0000313" key="11">
    <source>
        <dbReference type="EMBL" id="CEQ03841.1"/>
    </source>
</evidence>
<dbReference type="InterPro" id="IPR035105">
    <property type="entry name" value="Deoxycytidylate_deaminase_dom"/>
</dbReference>
<reference evidence="10 12" key="1">
    <citation type="submission" date="2014-11" db="EMBL/GenBank/DDBJ databases">
        <authorList>
            <person name="Aslett M.A."/>
            <person name="De Silva N."/>
        </authorList>
    </citation>
    <scope>NUCLEOTIDE SEQUENCE [LARGE SCALE GENOMIC DNA]</scope>
    <source>
        <strain evidence="10 12">ATCC9714</strain>
    </source>
</reference>
<evidence type="ECO:0000256" key="8">
    <source>
        <dbReference type="SAM" id="Coils"/>
    </source>
</evidence>
<keyword evidence="12" id="KW-1185">Reference proteome</keyword>
<dbReference type="InterPro" id="IPR016473">
    <property type="entry name" value="dCMP_deaminase"/>
</dbReference>
<dbReference type="PROSITE" id="PS00903">
    <property type="entry name" value="CYT_DCMP_DEAMINASES_1"/>
    <property type="match status" value="1"/>
</dbReference>
<feature type="binding site" evidence="7">
    <location>
        <position position="109"/>
    </location>
    <ligand>
        <name>Zn(2+)</name>
        <dbReference type="ChEBI" id="CHEBI:29105"/>
        <note>catalytic</note>
    </ligand>
</feature>
<keyword evidence="4 11" id="KW-0378">Hydrolase</keyword>
<dbReference type="InterPro" id="IPR002125">
    <property type="entry name" value="CMP_dCMP_dom"/>
</dbReference>
<dbReference type="GeneID" id="97537708"/>
<name>A0A0A1SHW6_PARSO</name>
<protein>
    <submittedName>
        <fullName evidence="11">Deoxycytidylate deaminase</fullName>
        <ecNumber evidence="10 11">3.5.4.12</ecNumber>
    </submittedName>
    <submittedName>
        <fullName evidence="10">dCMP deaminase</fullName>
    </submittedName>
</protein>
<evidence type="ECO:0000256" key="2">
    <source>
        <dbReference type="ARBA" id="ARBA00006576"/>
    </source>
</evidence>
<evidence type="ECO:0000313" key="10">
    <source>
        <dbReference type="EMBL" id="CEJ73983.1"/>
    </source>
</evidence>
<reference evidence="11 13" key="2">
    <citation type="submission" date="2015-01" db="EMBL/GenBank/DDBJ databases">
        <authorList>
            <person name="Aslett A.Martin."/>
            <person name="De Silva Nishadi"/>
        </authorList>
    </citation>
    <scope>NUCLEOTIDE SEQUENCE [LARGE SCALE GENOMIC DNA]</scope>
    <source>
        <strain evidence="11 13">R28058</strain>
    </source>
</reference>
<comment type="similarity">
    <text evidence="2">Belongs to the cytidine and deoxycytidylate deaminase family.</text>
</comment>
<gene>
    <name evidence="10" type="ORF">ATCC9714_18711</name>
    <name evidence="11" type="ORF">R28058_15741</name>
</gene>
<dbReference type="GO" id="GO:0006220">
    <property type="term" value="P:pyrimidine nucleotide metabolic process"/>
    <property type="evidence" value="ECO:0007669"/>
    <property type="project" value="InterPro"/>
</dbReference>
<dbReference type="AlphaFoldDB" id="A0A0A1SHW6"/>
<evidence type="ECO:0000256" key="7">
    <source>
        <dbReference type="PIRSR" id="PIRSR006019-2"/>
    </source>
</evidence>
<dbReference type="Pfam" id="PF00383">
    <property type="entry name" value="dCMP_cyt_deam_1"/>
    <property type="match status" value="1"/>
</dbReference>
<accession>A0A0A1SHW6</accession>
<keyword evidence="3 7" id="KW-0479">Metal-binding</keyword>
<proteinExistence type="inferred from homology"/>
<dbReference type="CDD" id="cd01286">
    <property type="entry name" value="deoxycytidylate_deaminase"/>
    <property type="match status" value="1"/>
</dbReference>
<dbReference type="EC" id="3.5.4.12" evidence="10 11"/>
<feature type="binding site" evidence="7">
    <location>
        <position position="78"/>
    </location>
    <ligand>
        <name>Zn(2+)</name>
        <dbReference type="ChEBI" id="CHEBI:29105"/>
        <note>catalytic</note>
    </ligand>
</feature>
<dbReference type="EMBL" id="LN679998">
    <property type="protein sequence ID" value="CEJ73983.1"/>
    <property type="molecule type" value="Genomic_DNA"/>
</dbReference>
<dbReference type="InterPro" id="IPR016193">
    <property type="entry name" value="Cytidine_deaminase-like"/>
</dbReference>
<comment type="cofactor">
    <cofactor evidence="1 7">
        <name>Zn(2+)</name>
        <dbReference type="ChEBI" id="CHEBI:29105"/>
    </cofactor>
</comment>